<evidence type="ECO:0000313" key="2">
    <source>
        <dbReference type="EMBL" id="CAK0849284.1"/>
    </source>
</evidence>
<evidence type="ECO:0000256" key="1">
    <source>
        <dbReference type="SAM" id="MobiDB-lite"/>
    </source>
</evidence>
<feature type="region of interest" description="Disordered" evidence="1">
    <location>
        <begin position="171"/>
        <end position="197"/>
    </location>
</feature>
<comment type="caution">
    <text evidence="2">The sequence shown here is derived from an EMBL/GenBank/DDBJ whole genome shotgun (WGS) entry which is preliminary data.</text>
</comment>
<protein>
    <submittedName>
        <fullName evidence="2">Uncharacterized protein</fullName>
    </submittedName>
</protein>
<name>A0ABN9TSV4_9DINO</name>
<dbReference type="EMBL" id="CAUYUJ010015049">
    <property type="protein sequence ID" value="CAK0849284.1"/>
    <property type="molecule type" value="Genomic_DNA"/>
</dbReference>
<dbReference type="Proteomes" id="UP001189429">
    <property type="component" value="Unassembled WGS sequence"/>
</dbReference>
<accession>A0ABN9TSV4</accession>
<feature type="region of interest" description="Disordered" evidence="1">
    <location>
        <begin position="426"/>
        <end position="467"/>
    </location>
</feature>
<evidence type="ECO:0000313" key="3">
    <source>
        <dbReference type="Proteomes" id="UP001189429"/>
    </source>
</evidence>
<keyword evidence="3" id="KW-1185">Reference proteome</keyword>
<organism evidence="2 3">
    <name type="scientific">Prorocentrum cordatum</name>
    <dbReference type="NCBI Taxonomy" id="2364126"/>
    <lineage>
        <taxon>Eukaryota</taxon>
        <taxon>Sar</taxon>
        <taxon>Alveolata</taxon>
        <taxon>Dinophyceae</taxon>
        <taxon>Prorocentrales</taxon>
        <taxon>Prorocentraceae</taxon>
        <taxon>Prorocentrum</taxon>
    </lineage>
</organism>
<gene>
    <name evidence="2" type="ORF">PCOR1329_LOCUS42008</name>
</gene>
<proteinExistence type="predicted"/>
<feature type="region of interest" description="Disordered" evidence="1">
    <location>
        <begin position="137"/>
        <end position="156"/>
    </location>
</feature>
<feature type="compositionally biased region" description="Polar residues" evidence="1">
    <location>
        <begin position="452"/>
        <end position="467"/>
    </location>
</feature>
<reference evidence="2" key="1">
    <citation type="submission" date="2023-10" db="EMBL/GenBank/DDBJ databases">
        <authorList>
            <person name="Chen Y."/>
            <person name="Shah S."/>
            <person name="Dougan E. K."/>
            <person name="Thang M."/>
            <person name="Chan C."/>
        </authorList>
    </citation>
    <scope>NUCLEOTIDE SEQUENCE [LARGE SCALE GENOMIC DNA]</scope>
</reference>
<sequence>MPSPSADICSSVPGGPRRVVAPPHLLGVVPAEAMQHAVPRVPLHLIPGTPEEAREQLARLLRARPGIEEDLGCRPGCSDRQLIESLLKHDSPFALLRSLGFDSSAASNASCLLKESKLTPRVRDLARNIEVKLSPVQRPLPTRGTPVRRKSDMADVPESTFDWRREVLDVTPAPRNDGHVPTANPSGPRRGSDWGRQSRVGINSGTARLAGVVELRGALQVQPQGISESFEFVHVEAVEGDAGPVGQAEAGGGADECGLGAPALDSDLLALDLARLCLQQGMPQLAKVYMEQISVIDVKAGALPTPMMASIVEGDEEGTAEKAAGLTHAPAQGLAQVGSPAPQFEPIALDTPAGLADHGGVVRAAPGAGLLEPRFAVGQRVMFADNEAGEWNAGVVTCTGPLLVRPDGYEESFDFGLVEPLDSAQLGGGATERAGVQDVSSRSCGGGRAESPNASDNPHTSNCSGASSNGMPPWHGLGTTLNTCTSRVPGFPAALSLQNASAVDRTVLSSPKAGAMIKGASWLPCCVAR</sequence>